<dbReference type="PANTHER" id="PTHR46462">
    <property type="entry name" value="UPSET, ISOFORM A"/>
    <property type="match status" value="1"/>
</dbReference>
<dbReference type="OrthoDB" id="1928087at2759"/>
<dbReference type="InterPro" id="IPR013083">
    <property type="entry name" value="Znf_RING/FYVE/PHD"/>
</dbReference>
<accession>A0A5B7EFN8</accession>
<dbReference type="Proteomes" id="UP000324222">
    <property type="component" value="Unassembled WGS sequence"/>
</dbReference>
<evidence type="ECO:0000313" key="4">
    <source>
        <dbReference type="Proteomes" id="UP000324222"/>
    </source>
</evidence>
<dbReference type="GO" id="GO:0008757">
    <property type="term" value="F:S-adenosylmethionine-dependent methyltransferase activity"/>
    <property type="evidence" value="ECO:0007669"/>
    <property type="project" value="UniProtKB-ARBA"/>
</dbReference>
<keyword evidence="1" id="KW-0156">Chromatin regulator</keyword>
<protein>
    <submittedName>
        <fullName evidence="3">SET domain-containing protein 5</fullName>
    </submittedName>
</protein>
<dbReference type="InterPro" id="IPR046341">
    <property type="entry name" value="SET_dom_sf"/>
</dbReference>
<comment type="caution">
    <text evidence="3">The sequence shown here is derived from an EMBL/GenBank/DDBJ whole genome shotgun (WGS) entry which is preliminary data.</text>
</comment>
<sequence>MVTGVVDMSLVVPPDSVWQHVDCMEIDRDNIPDEYLCEACDPRPIDRFKARALQIRRRQEIKAHLARCIILLQILVAATRLAANTAITEFQGKYLLASQWNAQQPVSSQPYLPYVLQYHMPKEGLTVCVDARTYGNDARFTRHSCTPNAESLHTL</sequence>
<organism evidence="3 4">
    <name type="scientific">Portunus trituberculatus</name>
    <name type="common">Swimming crab</name>
    <name type="synonym">Neptunus trituberculatus</name>
    <dbReference type="NCBI Taxonomy" id="210409"/>
    <lineage>
        <taxon>Eukaryota</taxon>
        <taxon>Metazoa</taxon>
        <taxon>Ecdysozoa</taxon>
        <taxon>Arthropoda</taxon>
        <taxon>Crustacea</taxon>
        <taxon>Multicrustacea</taxon>
        <taxon>Malacostraca</taxon>
        <taxon>Eumalacostraca</taxon>
        <taxon>Eucarida</taxon>
        <taxon>Decapoda</taxon>
        <taxon>Pleocyemata</taxon>
        <taxon>Brachyura</taxon>
        <taxon>Eubrachyura</taxon>
        <taxon>Portunoidea</taxon>
        <taxon>Portunidae</taxon>
        <taxon>Portuninae</taxon>
        <taxon>Portunus</taxon>
    </lineage>
</organism>
<dbReference type="AlphaFoldDB" id="A0A5B7EFN8"/>
<dbReference type="InterPro" id="IPR011011">
    <property type="entry name" value="Znf_FYVE_PHD"/>
</dbReference>
<evidence type="ECO:0000256" key="1">
    <source>
        <dbReference type="ARBA" id="ARBA00022853"/>
    </source>
</evidence>
<dbReference type="GO" id="GO:0006325">
    <property type="term" value="P:chromatin organization"/>
    <property type="evidence" value="ECO:0007669"/>
    <property type="project" value="UniProtKB-KW"/>
</dbReference>
<dbReference type="PANTHER" id="PTHR46462:SF3">
    <property type="entry name" value="UPSET, ISOFORM A"/>
    <property type="match status" value="1"/>
</dbReference>
<gene>
    <name evidence="3" type="primary">SETD5</name>
    <name evidence="3" type="ORF">E2C01_025111</name>
</gene>
<dbReference type="EMBL" id="VSRR010002508">
    <property type="protein sequence ID" value="MPC31813.1"/>
    <property type="molecule type" value="Genomic_DNA"/>
</dbReference>
<name>A0A5B7EFN8_PORTR</name>
<dbReference type="GO" id="GO:0034967">
    <property type="term" value="C:Set3 complex"/>
    <property type="evidence" value="ECO:0007669"/>
    <property type="project" value="TreeGrafter"/>
</dbReference>
<dbReference type="GO" id="GO:0008170">
    <property type="term" value="F:N-methyltransferase activity"/>
    <property type="evidence" value="ECO:0007669"/>
    <property type="project" value="UniProtKB-ARBA"/>
</dbReference>
<dbReference type="Gene3D" id="2.170.270.10">
    <property type="entry name" value="SET domain"/>
    <property type="match status" value="1"/>
</dbReference>
<dbReference type="GO" id="GO:0070210">
    <property type="term" value="C:Rpd3L-Expanded complex"/>
    <property type="evidence" value="ECO:0007669"/>
    <property type="project" value="TreeGrafter"/>
</dbReference>
<proteinExistence type="predicted"/>
<keyword evidence="4" id="KW-1185">Reference proteome</keyword>
<evidence type="ECO:0000259" key="2">
    <source>
        <dbReference type="Pfam" id="PF00856"/>
    </source>
</evidence>
<dbReference type="GO" id="GO:0006355">
    <property type="term" value="P:regulation of DNA-templated transcription"/>
    <property type="evidence" value="ECO:0007669"/>
    <property type="project" value="TreeGrafter"/>
</dbReference>
<dbReference type="Pfam" id="PF00856">
    <property type="entry name" value="SET"/>
    <property type="match status" value="1"/>
</dbReference>
<dbReference type="SUPFAM" id="SSF82199">
    <property type="entry name" value="SET domain"/>
    <property type="match status" value="1"/>
</dbReference>
<reference evidence="3 4" key="1">
    <citation type="submission" date="2019-05" db="EMBL/GenBank/DDBJ databases">
        <title>Another draft genome of Portunus trituberculatus and its Hox gene families provides insights of decapod evolution.</title>
        <authorList>
            <person name="Jeong J.-H."/>
            <person name="Song I."/>
            <person name="Kim S."/>
            <person name="Choi T."/>
            <person name="Kim D."/>
            <person name="Ryu S."/>
            <person name="Kim W."/>
        </authorList>
    </citation>
    <scope>NUCLEOTIDE SEQUENCE [LARGE SCALE GENOMIC DNA]</scope>
    <source>
        <tissue evidence="3">Muscle</tissue>
    </source>
</reference>
<feature type="domain" description="SET" evidence="2">
    <location>
        <begin position="75"/>
        <end position="150"/>
    </location>
</feature>
<dbReference type="SUPFAM" id="SSF57903">
    <property type="entry name" value="FYVE/PHD zinc finger"/>
    <property type="match status" value="1"/>
</dbReference>
<dbReference type="GO" id="GO:0008276">
    <property type="term" value="F:protein methyltransferase activity"/>
    <property type="evidence" value="ECO:0007669"/>
    <property type="project" value="UniProtKB-ARBA"/>
</dbReference>
<dbReference type="InterPro" id="IPR001214">
    <property type="entry name" value="SET_dom"/>
</dbReference>
<dbReference type="Gene3D" id="3.30.40.10">
    <property type="entry name" value="Zinc/RING finger domain, C3HC4 (zinc finger)"/>
    <property type="match status" value="1"/>
</dbReference>
<evidence type="ECO:0000313" key="3">
    <source>
        <dbReference type="EMBL" id="MPC31813.1"/>
    </source>
</evidence>